<name>A0A5S3VC04_9GAMM</name>
<proteinExistence type="predicted"/>
<protein>
    <recommendedName>
        <fullName evidence="1">Pyrrolo-quinoline quinone repeat domain-containing protein</fullName>
    </recommendedName>
</protein>
<dbReference type="InterPro" id="IPR018391">
    <property type="entry name" value="PQQ_b-propeller_rpt"/>
</dbReference>
<dbReference type="InterPro" id="IPR002372">
    <property type="entry name" value="PQQ_rpt_dom"/>
</dbReference>
<dbReference type="PANTHER" id="PTHR34512">
    <property type="entry name" value="CELL SURFACE PROTEIN"/>
    <property type="match status" value="1"/>
</dbReference>
<sequence>MTIFNRSKLKPLCYLSIVLVSSVGHVNAKSGDYLRSYQIGSQNWGSMSVKGASAYFGSDNGKFYALNLDRNRLAWQFETGGIVRSKAAIYNHKLFFTSDDGYLYALNRWSGTELWRVSLNDDKVVRNLPANHAPWDFDYTKSSPTVSNGTVYVGSGDNHLYAVDIYSGKIKWSFKANDMIRSTPTVYQKQVIFGSLDGSVYSLNSTTGDLSWKFETGGPIVSSPAVIDNKVIVGSRDTHVYALDVSSGKGLWQYEMPGGSWVESSATPSESGHAFYLGSSDANILLKIDATNGDVLWTFQTNGWSWGKPLVKNGKVYIGAVGHDEPGWYNTESGFYSVDAASGSLLWQYKPKRVEGFVHGGVYASPSIVNGQVLVPDLDGYIHVFDE</sequence>
<evidence type="ECO:0000259" key="1">
    <source>
        <dbReference type="Pfam" id="PF13360"/>
    </source>
</evidence>
<organism evidence="2 3">
    <name type="scientific">Pseudoalteromonas aurantia</name>
    <dbReference type="NCBI Taxonomy" id="43654"/>
    <lineage>
        <taxon>Bacteria</taxon>
        <taxon>Pseudomonadati</taxon>
        <taxon>Pseudomonadota</taxon>
        <taxon>Gammaproteobacteria</taxon>
        <taxon>Alteromonadales</taxon>
        <taxon>Pseudoalteromonadaceae</taxon>
        <taxon>Pseudoalteromonas</taxon>
    </lineage>
</organism>
<gene>
    <name evidence="2" type="ORF">CWC19_05360</name>
</gene>
<accession>A0A5S3VC04</accession>
<dbReference type="OrthoDB" id="9794322at2"/>
<dbReference type="InterPro" id="IPR015943">
    <property type="entry name" value="WD40/YVTN_repeat-like_dom_sf"/>
</dbReference>
<dbReference type="RefSeq" id="WP_138590688.1">
    <property type="nucleotide sequence ID" value="NZ_PNBX01000017.1"/>
</dbReference>
<feature type="domain" description="Pyrrolo-quinoline quinone repeat" evidence="1">
    <location>
        <begin position="268"/>
        <end position="382"/>
    </location>
</feature>
<dbReference type="Proteomes" id="UP000307217">
    <property type="component" value="Unassembled WGS sequence"/>
</dbReference>
<evidence type="ECO:0000313" key="2">
    <source>
        <dbReference type="EMBL" id="TMO69357.1"/>
    </source>
</evidence>
<reference evidence="2 3" key="1">
    <citation type="submission" date="2018-01" db="EMBL/GenBank/DDBJ databases">
        <authorList>
            <person name="Paulsen S."/>
            <person name="Gram L.K."/>
        </authorList>
    </citation>
    <scope>NUCLEOTIDE SEQUENCE [LARGE SCALE GENOMIC DNA]</scope>
    <source>
        <strain evidence="2 3">S3790</strain>
    </source>
</reference>
<feature type="domain" description="Pyrrolo-quinoline quinone repeat" evidence="1">
    <location>
        <begin position="100"/>
        <end position="257"/>
    </location>
</feature>
<dbReference type="SMART" id="SM00564">
    <property type="entry name" value="PQQ"/>
    <property type="match status" value="7"/>
</dbReference>
<evidence type="ECO:0000313" key="3">
    <source>
        <dbReference type="Proteomes" id="UP000307217"/>
    </source>
</evidence>
<dbReference type="AlphaFoldDB" id="A0A5S3VC04"/>
<dbReference type="EMBL" id="PNBX01000017">
    <property type="protein sequence ID" value="TMO69357.1"/>
    <property type="molecule type" value="Genomic_DNA"/>
</dbReference>
<comment type="caution">
    <text evidence="2">The sequence shown here is derived from an EMBL/GenBank/DDBJ whole genome shotgun (WGS) entry which is preliminary data.</text>
</comment>
<dbReference type="PANTHER" id="PTHR34512:SF30">
    <property type="entry name" value="OUTER MEMBRANE PROTEIN ASSEMBLY FACTOR BAMB"/>
    <property type="match status" value="1"/>
</dbReference>
<reference evidence="3" key="2">
    <citation type="submission" date="2019-06" db="EMBL/GenBank/DDBJ databases">
        <title>Co-occurence of chitin degradation, pigmentation and bioactivity in marine Pseudoalteromonas.</title>
        <authorList>
            <person name="Sonnenschein E.C."/>
            <person name="Bech P.K."/>
        </authorList>
    </citation>
    <scope>NUCLEOTIDE SEQUENCE [LARGE SCALE GENOMIC DNA]</scope>
    <source>
        <strain evidence="3">S3790</strain>
    </source>
</reference>
<dbReference type="Gene3D" id="2.40.128.630">
    <property type="match status" value="1"/>
</dbReference>
<dbReference type="Gene3D" id="2.130.10.10">
    <property type="entry name" value="YVTN repeat-like/Quinoprotein amine dehydrogenase"/>
    <property type="match status" value="2"/>
</dbReference>
<dbReference type="InterPro" id="IPR011047">
    <property type="entry name" value="Quinoprotein_ADH-like_sf"/>
</dbReference>
<dbReference type="SUPFAM" id="SSF50998">
    <property type="entry name" value="Quinoprotein alcohol dehydrogenase-like"/>
    <property type="match status" value="3"/>
</dbReference>
<dbReference type="Pfam" id="PF13360">
    <property type="entry name" value="PQQ_2"/>
    <property type="match status" value="2"/>
</dbReference>